<sequence>MSAFGHIELVHHGVVIDLCWFAVVAGLMLLSMLFLLLMLLLLLVLGRYLWLLLQYLQCRLLLYCLFYRSLLCYMFVVYFSLSCTVLTLSVLRI</sequence>
<protein>
    <submittedName>
        <fullName evidence="2">Uncharacterized protein</fullName>
    </submittedName>
</protein>
<evidence type="ECO:0000256" key="1">
    <source>
        <dbReference type="SAM" id="Phobius"/>
    </source>
</evidence>
<dbReference type="EMBL" id="CAJNNW010036025">
    <property type="protein sequence ID" value="CAE8731564.1"/>
    <property type="molecule type" value="Genomic_DNA"/>
</dbReference>
<gene>
    <name evidence="2" type="ORF">PGLA2088_LOCUS46060</name>
</gene>
<keyword evidence="1" id="KW-0472">Membrane</keyword>
<organism evidence="2 3">
    <name type="scientific">Polarella glacialis</name>
    <name type="common">Dinoflagellate</name>
    <dbReference type="NCBI Taxonomy" id="89957"/>
    <lineage>
        <taxon>Eukaryota</taxon>
        <taxon>Sar</taxon>
        <taxon>Alveolata</taxon>
        <taxon>Dinophyceae</taxon>
        <taxon>Suessiales</taxon>
        <taxon>Suessiaceae</taxon>
        <taxon>Polarella</taxon>
    </lineage>
</organism>
<keyword evidence="1" id="KW-1133">Transmembrane helix</keyword>
<evidence type="ECO:0000313" key="2">
    <source>
        <dbReference type="EMBL" id="CAE8731564.1"/>
    </source>
</evidence>
<keyword evidence="1" id="KW-0812">Transmembrane</keyword>
<proteinExistence type="predicted"/>
<reference evidence="2" key="1">
    <citation type="submission" date="2021-02" db="EMBL/GenBank/DDBJ databases">
        <authorList>
            <person name="Dougan E. K."/>
            <person name="Rhodes N."/>
            <person name="Thang M."/>
            <person name="Chan C."/>
        </authorList>
    </citation>
    <scope>NUCLEOTIDE SEQUENCE</scope>
</reference>
<feature type="transmembrane region" description="Helical" evidence="1">
    <location>
        <begin position="20"/>
        <end position="50"/>
    </location>
</feature>
<feature type="transmembrane region" description="Helical" evidence="1">
    <location>
        <begin position="70"/>
        <end position="91"/>
    </location>
</feature>
<evidence type="ECO:0000313" key="3">
    <source>
        <dbReference type="Proteomes" id="UP000626109"/>
    </source>
</evidence>
<name>A0A813LPS0_POLGL</name>
<comment type="caution">
    <text evidence="2">The sequence shown here is derived from an EMBL/GenBank/DDBJ whole genome shotgun (WGS) entry which is preliminary data.</text>
</comment>
<dbReference type="AlphaFoldDB" id="A0A813LPS0"/>
<dbReference type="Proteomes" id="UP000626109">
    <property type="component" value="Unassembled WGS sequence"/>
</dbReference>
<accession>A0A813LPS0</accession>